<organism evidence="7 8">
    <name type="scientific">Punica granatum</name>
    <name type="common">Pomegranate</name>
    <dbReference type="NCBI Taxonomy" id="22663"/>
    <lineage>
        <taxon>Eukaryota</taxon>
        <taxon>Viridiplantae</taxon>
        <taxon>Streptophyta</taxon>
        <taxon>Embryophyta</taxon>
        <taxon>Tracheophyta</taxon>
        <taxon>Spermatophyta</taxon>
        <taxon>Magnoliopsida</taxon>
        <taxon>eudicotyledons</taxon>
        <taxon>Gunneridae</taxon>
        <taxon>Pentapetalae</taxon>
        <taxon>rosids</taxon>
        <taxon>malvids</taxon>
        <taxon>Myrtales</taxon>
        <taxon>Lythraceae</taxon>
        <taxon>Punica</taxon>
    </lineage>
</organism>
<protein>
    <recommendedName>
        <fullName evidence="6">Helicase ATP-binding domain-containing protein</fullName>
    </recommendedName>
</protein>
<keyword evidence="2" id="KW-0378">Hydrolase</keyword>
<dbReference type="GO" id="GO:0003678">
    <property type="term" value="F:DNA helicase activity"/>
    <property type="evidence" value="ECO:0007669"/>
    <property type="project" value="TreeGrafter"/>
</dbReference>
<gene>
    <name evidence="7" type="ORF">CRG98_035309</name>
</gene>
<dbReference type="Pfam" id="PF00270">
    <property type="entry name" value="DEAD"/>
    <property type="match status" value="1"/>
</dbReference>
<dbReference type="GO" id="GO:0016787">
    <property type="term" value="F:hydrolase activity"/>
    <property type="evidence" value="ECO:0007669"/>
    <property type="project" value="UniProtKB-KW"/>
</dbReference>
<dbReference type="InterPro" id="IPR014001">
    <property type="entry name" value="Helicase_ATP-bd"/>
</dbReference>
<keyword evidence="1" id="KW-0227">DNA damage</keyword>
<proteinExistence type="predicted"/>
<dbReference type="Gene3D" id="3.40.50.300">
    <property type="entry name" value="P-loop containing nucleotide triphosphate hydrolases"/>
    <property type="match status" value="1"/>
</dbReference>
<dbReference type="GO" id="GO:0005524">
    <property type="term" value="F:ATP binding"/>
    <property type="evidence" value="ECO:0007669"/>
    <property type="project" value="InterPro"/>
</dbReference>
<reference evidence="7 8" key="1">
    <citation type="submission" date="2017-11" db="EMBL/GenBank/DDBJ databases">
        <title>De-novo sequencing of pomegranate (Punica granatum L.) genome.</title>
        <authorList>
            <person name="Akparov Z."/>
            <person name="Amiraslanov A."/>
            <person name="Hajiyeva S."/>
            <person name="Abbasov M."/>
            <person name="Kaur K."/>
            <person name="Hamwieh A."/>
            <person name="Solovyev V."/>
            <person name="Salamov A."/>
            <person name="Braich B."/>
            <person name="Kosarev P."/>
            <person name="Mahmoud A."/>
            <person name="Hajiyev E."/>
            <person name="Babayeva S."/>
            <person name="Izzatullayeva V."/>
            <person name="Mammadov A."/>
            <person name="Mammadov A."/>
            <person name="Sharifova S."/>
            <person name="Ojaghi J."/>
            <person name="Eynullazada K."/>
            <person name="Bayramov B."/>
            <person name="Abdulazimova A."/>
            <person name="Shahmuradov I."/>
        </authorList>
    </citation>
    <scope>NUCLEOTIDE SEQUENCE [LARGE SCALE GENOMIC DNA]</scope>
    <source>
        <strain evidence="8">cv. AG2017</strain>
        <tissue evidence="7">Leaf</tissue>
    </source>
</reference>
<evidence type="ECO:0000313" key="8">
    <source>
        <dbReference type="Proteomes" id="UP000233551"/>
    </source>
</evidence>
<dbReference type="GO" id="GO:0003677">
    <property type="term" value="F:DNA binding"/>
    <property type="evidence" value="ECO:0007669"/>
    <property type="project" value="UniProtKB-KW"/>
</dbReference>
<keyword evidence="8" id="KW-1185">Reference proteome</keyword>
<dbReference type="PANTHER" id="PTHR47964">
    <property type="entry name" value="ATP-DEPENDENT DNA HELICASE HOMOLOG RECG, CHLOROPLASTIC"/>
    <property type="match status" value="1"/>
</dbReference>
<dbReference type="EMBL" id="PGOL01002924">
    <property type="protein sequence ID" value="PKI44235.1"/>
    <property type="molecule type" value="Genomic_DNA"/>
</dbReference>
<feature type="domain" description="Helicase ATP-binding" evidence="6">
    <location>
        <begin position="1"/>
        <end position="112"/>
    </location>
</feature>
<dbReference type="InterPro" id="IPR027417">
    <property type="entry name" value="P-loop_NTPase"/>
</dbReference>
<dbReference type="Proteomes" id="UP000233551">
    <property type="component" value="Unassembled WGS sequence"/>
</dbReference>
<dbReference type="AlphaFoldDB" id="A0A2I0IJR4"/>
<evidence type="ECO:0000259" key="6">
    <source>
        <dbReference type="PROSITE" id="PS51192"/>
    </source>
</evidence>
<evidence type="ECO:0000256" key="3">
    <source>
        <dbReference type="ARBA" id="ARBA00022806"/>
    </source>
</evidence>
<name>A0A2I0IJR4_PUNGR</name>
<keyword evidence="3" id="KW-0347">Helicase</keyword>
<dbReference type="PROSITE" id="PS51192">
    <property type="entry name" value="HELICASE_ATP_BIND_1"/>
    <property type="match status" value="1"/>
</dbReference>
<keyword evidence="4" id="KW-0238">DNA-binding</keyword>
<evidence type="ECO:0000256" key="5">
    <source>
        <dbReference type="ARBA" id="ARBA00023204"/>
    </source>
</evidence>
<dbReference type="SUPFAM" id="SSF52540">
    <property type="entry name" value="P-loop containing nucleoside triphosphate hydrolases"/>
    <property type="match status" value="1"/>
</dbReference>
<dbReference type="STRING" id="22663.A0A2I0IJR4"/>
<evidence type="ECO:0000313" key="7">
    <source>
        <dbReference type="EMBL" id="PKI44235.1"/>
    </source>
</evidence>
<dbReference type="PANTHER" id="PTHR47964:SF1">
    <property type="entry name" value="ATP-DEPENDENT DNA HELICASE HOMOLOG RECG, CHLOROPLASTIC"/>
    <property type="match status" value="1"/>
</dbReference>
<keyword evidence="5" id="KW-0234">DNA repair</keyword>
<dbReference type="InterPro" id="IPR011545">
    <property type="entry name" value="DEAD/DEAH_box_helicase_dom"/>
</dbReference>
<keyword evidence="3" id="KW-0067">ATP-binding</keyword>
<keyword evidence="3" id="KW-0547">Nucleotide-binding</keyword>
<dbReference type="InterPro" id="IPR047112">
    <property type="entry name" value="RecG/Mfd"/>
</dbReference>
<evidence type="ECO:0000256" key="4">
    <source>
        <dbReference type="ARBA" id="ARBA00023125"/>
    </source>
</evidence>
<evidence type="ECO:0000256" key="2">
    <source>
        <dbReference type="ARBA" id="ARBA00022801"/>
    </source>
</evidence>
<accession>A0A2I0IJR4</accession>
<sequence length="112" mass="12400">MEVIGSGYQAAFMVPTELLAVQHYEHLLELLEKIDLECKPSIALLTGSTSAKQSRIIRQGLVSGQISMIIGTHSLIAESVEFSSLRIAVVDEQHRFGVIQRGRFNSKVIHIL</sequence>
<evidence type="ECO:0000256" key="1">
    <source>
        <dbReference type="ARBA" id="ARBA00022763"/>
    </source>
</evidence>
<comment type="caution">
    <text evidence="7">The sequence shown here is derived from an EMBL/GenBank/DDBJ whole genome shotgun (WGS) entry which is preliminary data.</text>
</comment>
<dbReference type="GO" id="GO:0006281">
    <property type="term" value="P:DNA repair"/>
    <property type="evidence" value="ECO:0007669"/>
    <property type="project" value="UniProtKB-KW"/>
</dbReference>